<feature type="compositionally biased region" description="Acidic residues" evidence="1">
    <location>
        <begin position="776"/>
        <end position="788"/>
    </location>
</feature>
<dbReference type="Proteomes" id="UP000013827">
    <property type="component" value="Unassembled WGS sequence"/>
</dbReference>
<dbReference type="HOGENOM" id="CLU_351421_0_0_1"/>
<feature type="region of interest" description="Disordered" evidence="1">
    <location>
        <begin position="774"/>
        <end position="811"/>
    </location>
</feature>
<dbReference type="GeneID" id="17271418"/>
<sequence length="811" mass="86484">MNSECLDVACLGAYLRQRHEIDSWLLERRSELAAAIAVHDEALAATKLLCEACIAALLLEAEECTSSAGVQRCDTWEVFAATETVPPPLLRPGPPERLLGFIRGTPARARRRASEQANARVDESDAMADYRAAADGRRRRLLEEFAPVLSRSDHSAELVPDGVHTCACAVAARLKGLPEVPPAGRAVELLKEAMLSPPAARAQLEWLRSLLEGEVPHSAAVCLQELSDGLVADLRALCGGVVLASVHFLHAAERAAAGEAPPSNASHICEGVSQAARQLRGRLRQGGTLLLVGDFNGPVGGPTQLSLFGGGERAAADGAVALSLRRRAVRRMTRWQLVRWHPAVRRLKPAETEARALVLSDFATLAPASAAPFGPPPPPPAGSPCPAVLLVLARFREDVSWLARLPPGVEYHVMQKGGAVQRELPACRQTALPNVGREAHAYLSCEAHSYLSFLETVHAASASAAEAARLLPPLLSLLAAHVSAGRRPPRWVPLGLWSGGERIVYCDASGAPHQALTVNQLAPSPLLLPIGRVWRALFGEGRALPTWIGFTPGACFAVCREALLRGLTPSRVEAALSPSCGLGGLEADTLIDLLGCHADPLSGHVFERLWRYLCGYGEEEEELGEHAANWVNTAHGWGSAARGTTAALAMVRCDADFVSRVALLDVNAEELPGFYEREAGYSIADTLWAPGGAMERHCAGSEYVAAWMRSSLRPLWPPAGAHLLPAPGYLRLCAAAHRRAGLLDHFLDSTLLHDGVTTLRAHCERDEGARRAIASLDEEEAAGSDEEAASMHGDARGALSRSSGHGVTLEP</sequence>
<dbReference type="RefSeq" id="XP_005778301.1">
    <property type="nucleotide sequence ID" value="XM_005778244.1"/>
</dbReference>
<dbReference type="KEGG" id="ehx:EMIHUDRAFT_206076"/>
<dbReference type="EnsemblProtists" id="EOD25872">
    <property type="protein sequence ID" value="EOD25872"/>
    <property type="gene ID" value="EMIHUDRAFT_206076"/>
</dbReference>
<protein>
    <submittedName>
        <fullName evidence="2">Uncharacterized protein</fullName>
    </submittedName>
</protein>
<accession>A0A0D3JQT7</accession>
<evidence type="ECO:0000256" key="1">
    <source>
        <dbReference type="SAM" id="MobiDB-lite"/>
    </source>
</evidence>
<evidence type="ECO:0000313" key="3">
    <source>
        <dbReference type="Proteomes" id="UP000013827"/>
    </source>
</evidence>
<dbReference type="PaxDb" id="2903-EOD25872"/>
<organism evidence="2 3">
    <name type="scientific">Emiliania huxleyi (strain CCMP1516)</name>
    <dbReference type="NCBI Taxonomy" id="280463"/>
    <lineage>
        <taxon>Eukaryota</taxon>
        <taxon>Haptista</taxon>
        <taxon>Haptophyta</taxon>
        <taxon>Prymnesiophyceae</taxon>
        <taxon>Isochrysidales</taxon>
        <taxon>Noelaerhabdaceae</taxon>
        <taxon>Emiliania</taxon>
    </lineage>
</organism>
<reference evidence="2" key="2">
    <citation type="submission" date="2024-10" db="UniProtKB">
        <authorList>
            <consortium name="EnsemblProtists"/>
        </authorList>
    </citation>
    <scope>IDENTIFICATION</scope>
</reference>
<evidence type="ECO:0000313" key="2">
    <source>
        <dbReference type="EnsemblProtists" id="EOD25872"/>
    </source>
</evidence>
<name>A0A0D3JQT7_EMIH1</name>
<reference evidence="3" key="1">
    <citation type="journal article" date="2013" name="Nature">
        <title>Pan genome of the phytoplankton Emiliania underpins its global distribution.</title>
        <authorList>
            <person name="Read B.A."/>
            <person name="Kegel J."/>
            <person name="Klute M.J."/>
            <person name="Kuo A."/>
            <person name="Lefebvre S.C."/>
            <person name="Maumus F."/>
            <person name="Mayer C."/>
            <person name="Miller J."/>
            <person name="Monier A."/>
            <person name="Salamov A."/>
            <person name="Young J."/>
            <person name="Aguilar M."/>
            <person name="Claverie J.M."/>
            <person name="Frickenhaus S."/>
            <person name="Gonzalez K."/>
            <person name="Herman E.K."/>
            <person name="Lin Y.C."/>
            <person name="Napier J."/>
            <person name="Ogata H."/>
            <person name="Sarno A.F."/>
            <person name="Shmutz J."/>
            <person name="Schroeder D."/>
            <person name="de Vargas C."/>
            <person name="Verret F."/>
            <person name="von Dassow P."/>
            <person name="Valentin K."/>
            <person name="Van de Peer Y."/>
            <person name="Wheeler G."/>
            <person name="Dacks J.B."/>
            <person name="Delwiche C.F."/>
            <person name="Dyhrman S.T."/>
            <person name="Glockner G."/>
            <person name="John U."/>
            <person name="Richards T."/>
            <person name="Worden A.Z."/>
            <person name="Zhang X."/>
            <person name="Grigoriev I.V."/>
            <person name="Allen A.E."/>
            <person name="Bidle K."/>
            <person name="Borodovsky M."/>
            <person name="Bowler C."/>
            <person name="Brownlee C."/>
            <person name="Cock J.M."/>
            <person name="Elias M."/>
            <person name="Gladyshev V.N."/>
            <person name="Groth M."/>
            <person name="Guda C."/>
            <person name="Hadaegh A."/>
            <person name="Iglesias-Rodriguez M.D."/>
            <person name="Jenkins J."/>
            <person name="Jones B.M."/>
            <person name="Lawson T."/>
            <person name="Leese F."/>
            <person name="Lindquist E."/>
            <person name="Lobanov A."/>
            <person name="Lomsadze A."/>
            <person name="Malik S.B."/>
            <person name="Marsh M.E."/>
            <person name="Mackinder L."/>
            <person name="Mock T."/>
            <person name="Mueller-Roeber B."/>
            <person name="Pagarete A."/>
            <person name="Parker M."/>
            <person name="Probert I."/>
            <person name="Quesneville H."/>
            <person name="Raines C."/>
            <person name="Rensing S.A."/>
            <person name="Riano-Pachon D.M."/>
            <person name="Richier S."/>
            <person name="Rokitta S."/>
            <person name="Shiraiwa Y."/>
            <person name="Soanes D.M."/>
            <person name="van der Giezen M."/>
            <person name="Wahlund T.M."/>
            <person name="Williams B."/>
            <person name="Wilson W."/>
            <person name="Wolfe G."/>
            <person name="Wurch L.L."/>
        </authorList>
    </citation>
    <scope>NUCLEOTIDE SEQUENCE</scope>
</reference>
<dbReference type="AlphaFoldDB" id="A0A0D3JQT7"/>
<proteinExistence type="predicted"/>
<keyword evidence="3" id="KW-1185">Reference proteome</keyword>